<dbReference type="EMBL" id="GGEC01090482">
    <property type="protein sequence ID" value="MBX70966.1"/>
    <property type="molecule type" value="Transcribed_RNA"/>
</dbReference>
<sequence>MQDYSQQPNHLLIHQKTWRKIKLLYRRCILYNCVSW</sequence>
<name>A0A2P2QVE2_RHIMU</name>
<dbReference type="AlphaFoldDB" id="A0A2P2QVE2"/>
<proteinExistence type="predicted"/>
<accession>A0A2P2QVE2</accession>
<evidence type="ECO:0000313" key="1">
    <source>
        <dbReference type="EMBL" id="MBX70966.1"/>
    </source>
</evidence>
<organism evidence="1">
    <name type="scientific">Rhizophora mucronata</name>
    <name type="common">Asiatic mangrove</name>
    <dbReference type="NCBI Taxonomy" id="61149"/>
    <lineage>
        <taxon>Eukaryota</taxon>
        <taxon>Viridiplantae</taxon>
        <taxon>Streptophyta</taxon>
        <taxon>Embryophyta</taxon>
        <taxon>Tracheophyta</taxon>
        <taxon>Spermatophyta</taxon>
        <taxon>Magnoliopsida</taxon>
        <taxon>eudicotyledons</taxon>
        <taxon>Gunneridae</taxon>
        <taxon>Pentapetalae</taxon>
        <taxon>rosids</taxon>
        <taxon>fabids</taxon>
        <taxon>Malpighiales</taxon>
        <taxon>Rhizophoraceae</taxon>
        <taxon>Rhizophora</taxon>
    </lineage>
</organism>
<protein>
    <submittedName>
        <fullName evidence="1">Uncharacterized protein</fullName>
    </submittedName>
</protein>
<reference evidence="1" key="1">
    <citation type="submission" date="2018-02" db="EMBL/GenBank/DDBJ databases">
        <title>Rhizophora mucronata_Transcriptome.</title>
        <authorList>
            <person name="Meera S.P."/>
            <person name="Sreeshan A."/>
            <person name="Augustine A."/>
        </authorList>
    </citation>
    <scope>NUCLEOTIDE SEQUENCE</scope>
    <source>
        <tissue evidence="1">Leaf</tissue>
    </source>
</reference>